<dbReference type="PANTHER" id="PTHR43643:SF3">
    <property type="entry name" value="HISTIDINOL-PHOSPHATE AMINOTRANSFERASE"/>
    <property type="match status" value="1"/>
</dbReference>
<keyword evidence="3 8" id="KW-0808">Transferase</keyword>
<feature type="compositionally biased region" description="Polar residues" evidence="6">
    <location>
        <begin position="382"/>
        <end position="398"/>
    </location>
</feature>
<evidence type="ECO:0000259" key="7">
    <source>
        <dbReference type="Pfam" id="PF00155"/>
    </source>
</evidence>
<reference evidence="8 9" key="1">
    <citation type="submission" date="2020-01" db="EMBL/GenBank/DDBJ databases">
        <title>Investigation of new actinobacteria for the biodesulphurisation of diesel fuel.</title>
        <authorList>
            <person name="Athi Narayanan S.M."/>
        </authorList>
    </citation>
    <scope>NUCLEOTIDE SEQUENCE [LARGE SCALE GENOMIC DNA]</scope>
    <source>
        <strain evidence="8 9">213E</strain>
    </source>
</reference>
<keyword evidence="2 8" id="KW-0032">Aminotransferase</keyword>
<accession>A0A7K3LQK4</accession>
<evidence type="ECO:0000256" key="2">
    <source>
        <dbReference type="ARBA" id="ARBA00022576"/>
    </source>
</evidence>
<dbReference type="GO" id="GO:0008483">
    <property type="term" value="F:transaminase activity"/>
    <property type="evidence" value="ECO:0007669"/>
    <property type="project" value="UniProtKB-KW"/>
</dbReference>
<feature type="domain" description="Aminotransferase class I/classII large" evidence="7">
    <location>
        <begin position="10"/>
        <end position="358"/>
    </location>
</feature>
<dbReference type="Gene3D" id="3.90.1150.10">
    <property type="entry name" value="Aspartate Aminotransferase, domain 1"/>
    <property type="match status" value="1"/>
</dbReference>
<gene>
    <name evidence="8" type="ORF">GYA93_13185</name>
</gene>
<evidence type="ECO:0000256" key="1">
    <source>
        <dbReference type="ARBA" id="ARBA00001933"/>
    </source>
</evidence>
<dbReference type="InterPro" id="IPR015424">
    <property type="entry name" value="PyrdxlP-dep_Trfase"/>
</dbReference>
<dbReference type="InterPro" id="IPR015422">
    <property type="entry name" value="PyrdxlP-dep_Trfase_small"/>
</dbReference>
<dbReference type="Pfam" id="PF00155">
    <property type="entry name" value="Aminotran_1_2"/>
    <property type="match status" value="1"/>
</dbReference>
<dbReference type="AlphaFoldDB" id="A0A7K3LQK4"/>
<proteinExistence type="inferred from homology"/>
<evidence type="ECO:0000256" key="5">
    <source>
        <dbReference type="RuleBase" id="RU003693"/>
    </source>
</evidence>
<dbReference type="Proteomes" id="UP000466307">
    <property type="component" value="Unassembled WGS sequence"/>
</dbReference>
<evidence type="ECO:0000313" key="8">
    <source>
        <dbReference type="EMBL" id="NDK90525.1"/>
    </source>
</evidence>
<evidence type="ECO:0000256" key="4">
    <source>
        <dbReference type="ARBA" id="ARBA00022898"/>
    </source>
</evidence>
<sequence>MAPPVRLDLNESFFPPLPSVTRALAQSADAAHRYPEFRPERSRRVVADHLRADGPTTHGANTHRPNTHGANTDGAGTCGFPLTPEHVTVGPGGTAVAHTLLAAAVDRAARRGVLFPEIVTATTTFDGFALIADALGARLVGVGTDPAGRPDVHALRAAIGPATAAVIICSPHNPTGACVDGDALRRFATDCPDGVRILLDQAYVEYCTDPPDLCALLEASSELVVLRTLSKAYGLAAVRIGYAVGHPSVITETRRFEMPFAVSSAAAAALPVALAARTELAQRVAATRAQRDRLVHTSTALGWHVPVSQANFVYLPGAQGRAAGRLLAAAGLHGRTVGDHGFRLTVADAAVTDRVLDALAAGPGDPLRRHDRSAGAGLFPSGATTSRPRVASRTPSTP</sequence>
<organism evidence="8 9">
    <name type="scientific">Gordonia desulfuricans</name>
    <dbReference type="NCBI Taxonomy" id="89051"/>
    <lineage>
        <taxon>Bacteria</taxon>
        <taxon>Bacillati</taxon>
        <taxon>Actinomycetota</taxon>
        <taxon>Actinomycetes</taxon>
        <taxon>Mycobacteriales</taxon>
        <taxon>Gordoniaceae</taxon>
        <taxon>Gordonia</taxon>
    </lineage>
</organism>
<comment type="cofactor">
    <cofactor evidence="1 5">
        <name>pyridoxal 5'-phosphate</name>
        <dbReference type="ChEBI" id="CHEBI:597326"/>
    </cofactor>
</comment>
<dbReference type="EMBL" id="JAADZU010000040">
    <property type="protein sequence ID" value="NDK90525.1"/>
    <property type="molecule type" value="Genomic_DNA"/>
</dbReference>
<dbReference type="SUPFAM" id="SSF53383">
    <property type="entry name" value="PLP-dependent transferases"/>
    <property type="match status" value="1"/>
</dbReference>
<keyword evidence="4 5" id="KW-0663">Pyridoxal phosphate</keyword>
<dbReference type="InterPro" id="IPR004839">
    <property type="entry name" value="Aminotransferase_I/II_large"/>
</dbReference>
<feature type="region of interest" description="Disordered" evidence="6">
    <location>
        <begin position="363"/>
        <end position="398"/>
    </location>
</feature>
<protein>
    <submittedName>
        <fullName evidence="8">Aminotransferase class I/II-fold pyridoxal phosphate-dependent enzyme</fullName>
    </submittedName>
</protein>
<dbReference type="PROSITE" id="PS00599">
    <property type="entry name" value="AA_TRANSFER_CLASS_2"/>
    <property type="match status" value="1"/>
</dbReference>
<dbReference type="PANTHER" id="PTHR43643">
    <property type="entry name" value="HISTIDINOL-PHOSPHATE AMINOTRANSFERASE 2"/>
    <property type="match status" value="1"/>
</dbReference>
<keyword evidence="9" id="KW-1185">Reference proteome</keyword>
<comment type="similarity">
    <text evidence="5">Belongs to the class-II pyridoxal-phosphate-dependent aminotransferase family.</text>
</comment>
<comment type="caution">
    <text evidence="8">The sequence shown here is derived from an EMBL/GenBank/DDBJ whole genome shotgun (WGS) entry which is preliminary data.</text>
</comment>
<dbReference type="InterPro" id="IPR050106">
    <property type="entry name" value="HistidinolP_aminotransfase"/>
</dbReference>
<name>A0A7K3LQK4_9ACTN</name>
<dbReference type="InterPro" id="IPR001917">
    <property type="entry name" value="Aminotrans_II_pyridoxalP_BS"/>
</dbReference>
<evidence type="ECO:0000256" key="6">
    <source>
        <dbReference type="SAM" id="MobiDB-lite"/>
    </source>
</evidence>
<dbReference type="Gene3D" id="3.40.640.10">
    <property type="entry name" value="Type I PLP-dependent aspartate aminotransferase-like (Major domain)"/>
    <property type="match status" value="1"/>
</dbReference>
<evidence type="ECO:0000256" key="3">
    <source>
        <dbReference type="ARBA" id="ARBA00022679"/>
    </source>
</evidence>
<evidence type="ECO:0000313" key="9">
    <source>
        <dbReference type="Proteomes" id="UP000466307"/>
    </source>
</evidence>
<dbReference type="InterPro" id="IPR015421">
    <property type="entry name" value="PyrdxlP-dep_Trfase_major"/>
</dbReference>
<dbReference type="CDD" id="cd00609">
    <property type="entry name" value="AAT_like"/>
    <property type="match status" value="1"/>
</dbReference>
<dbReference type="GO" id="GO:0030170">
    <property type="term" value="F:pyridoxal phosphate binding"/>
    <property type="evidence" value="ECO:0007669"/>
    <property type="project" value="InterPro"/>
</dbReference>